<gene>
    <name evidence="2" type="ORF">ACFQGP_08855</name>
</gene>
<dbReference type="RefSeq" id="WP_125551526.1">
    <property type="nucleotide sequence ID" value="NZ_JBHSSL010000050.1"/>
</dbReference>
<keyword evidence="1" id="KW-0472">Membrane</keyword>
<feature type="transmembrane region" description="Helical" evidence="1">
    <location>
        <begin position="182"/>
        <end position="199"/>
    </location>
</feature>
<feature type="transmembrane region" description="Helical" evidence="1">
    <location>
        <begin position="12"/>
        <end position="29"/>
    </location>
</feature>
<evidence type="ECO:0008006" key="4">
    <source>
        <dbReference type="Google" id="ProtNLM"/>
    </source>
</evidence>
<evidence type="ECO:0000313" key="2">
    <source>
        <dbReference type="EMBL" id="MFC6170682.1"/>
    </source>
</evidence>
<feature type="transmembrane region" description="Helical" evidence="1">
    <location>
        <begin position="74"/>
        <end position="94"/>
    </location>
</feature>
<feature type="transmembrane region" description="Helical" evidence="1">
    <location>
        <begin position="205"/>
        <end position="221"/>
    </location>
</feature>
<protein>
    <recommendedName>
        <fullName evidence="4">Integral membrane protein</fullName>
    </recommendedName>
</protein>
<feature type="transmembrane region" description="Helical" evidence="1">
    <location>
        <begin position="35"/>
        <end position="53"/>
    </location>
</feature>
<sequence>MLEHRINLALEWVMFAVMALVFGGALLSPNLNPQLLAISVLVVLLVGGAYWWLRQRPHLKAKLSWPQGWRFLRSKWCLAVVAIVYQITLVYGLASDTGFDTGIVRWAASTKSIVDGSYLSNYFSNNPNNLGLMFAERGVYHLTQFFGLTNFLIVLVIINLILVDLAIILIGLTLRHYLQRRVVWLLLPAIFLLTPWILLVYSDTVILPFVAGSIFLLDRLLTQSRTQQPLRNSLGLALLFGVVFWGAYILKPSALILGIAVALELALVAIFNYRRLDFKRLAILLAAGLVSFGLCQMVSQHALQQQTFVPLHDNLTELPSHYIMMGMNKGTTGSYSQSDFLYSTKFTTKKAQQSANIKVIKQRLHKFGFGGYLKFLVVKNYANTSDGTLGWLFEGEFFSKPNLKQHAFLRSFYYPFGTRLRYYHTFAQLIWIILLAGVLLSFWDQAFFARSLRLAFFGLLLFLLLFEGGRSRYMIQFMPVIYSLSVIGWFQLPPMIAAYKNKRTA</sequence>
<dbReference type="Proteomes" id="UP001596289">
    <property type="component" value="Unassembled WGS sequence"/>
</dbReference>
<keyword evidence="1" id="KW-1133">Transmembrane helix</keyword>
<comment type="caution">
    <text evidence="2">The sequence shown here is derived from an EMBL/GenBank/DDBJ whole genome shotgun (WGS) entry which is preliminary data.</text>
</comment>
<feature type="transmembrane region" description="Helical" evidence="1">
    <location>
        <begin position="145"/>
        <end position="170"/>
    </location>
</feature>
<dbReference type="EMBL" id="JBHSSL010000050">
    <property type="protein sequence ID" value="MFC6170682.1"/>
    <property type="molecule type" value="Genomic_DNA"/>
</dbReference>
<feature type="transmembrane region" description="Helical" evidence="1">
    <location>
        <begin position="420"/>
        <end position="441"/>
    </location>
</feature>
<proteinExistence type="predicted"/>
<name>A0ABW1RDI4_9LACO</name>
<reference evidence="3" key="1">
    <citation type="journal article" date="2019" name="Int. J. Syst. Evol. Microbiol.">
        <title>The Global Catalogue of Microorganisms (GCM) 10K type strain sequencing project: providing services to taxonomists for standard genome sequencing and annotation.</title>
        <authorList>
            <consortium name="The Broad Institute Genomics Platform"/>
            <consortium name="The Broad Institute Genome Sequencing Center for Infectious Disease"/>
            <person name="Wu L."/>
            <person name="Ma J."/>
        </authorList>
    </citation>
    <scope>NUCLEOTIDE SEQUENCE [LARGE SCALE GENOMIC DNA]</scope>
    <source>
        <strain evidence="3">CCM 8904</strain>
    </source>
</reference>
<evidence type="ECO:0000313" key="3">
    <source>
        <dbReference type="Proteomes" id="UP001596289"/>
    </source>
</evidence>
<evidence type="ECO:0000256" key="1">
    <source>
        <dbReference type="SAM" id="Phobius"/>
    </source>
</evidence>
<feature type="transmembrane region" description="Helical" evidence="1">
    <location>
        <begin position="233"/>
        <end position="250"/>
    </location>
</feature>
<feature type="transmembrane region" description="Helical" evidence="1">
    <location>
        <begin position="256"/>
        <end position="273"/>
    </location>
</feature>
<keyword evidence="1" id="KW-0812">Transmembrane</keyword>
<feature type="transmembrane region" description="Helical" evidence="1">
    <location>
        <begin position="447"/>
        <end position="466"/>
    </location>
</feature>
<organism evidence="2 3">
    <name type="scientific">Loigolactobacillus jiayinensis</name>
    <dbReference type="NCBI Taxonomy" id="2486016"/>
    <lineage>
        <taxon>Bacteria</taxon>
        <taxon>Bacillati</taxon>
        <taxon>Bacillota</taxon>
        <taxon>Bacilli</taxon>
        <taxon>Lactobacillales</taxon>
        <taxon>Lactobacillaceae</taxon>
        <taxon>Loigolactobacillus</taxon>
    </lineage>
</organism>
<keyword evidence="3" id="KW-1185">Reference proteome</keyword>
<feature type="transmembrane region" description="Helical" evidence="1">
    <location>
        <begin position="473"/>
        <end position="492"/>
    </location>
</feature>
<accession>A0ABW1RDI4</accession>